<sequence>MLRSFHQLCQPANKNQLVAADDGSATLTSSGSYAMPWHWHDCLMFILPSHGAVEIRHEDRRAGIWLSQDRFAVVPSGQFHQTRAGCAPHTHVAVYVTADALRKLDSGVGSLGEFRRRTSAPLLVRRSAAIRSLQDLSLRGETGAYGSAATRQALASALLMQCISEVIAGNTEPATSPGEHGMALVADLEAFITSNADQEIPLDALEARFGISRRHITRLFREGTGLSIGEFQQRVRYRNACQLLAETDLPIGEVAFRVGFGSGAALAHAMRRIGGHAPSELRRRSGSGGLDVKAA</sequence>
<dbReference type="PROSITE" id="PS01124">
    <property type="entry name" value="HTH_ARAC_FAMILY_2"/>
    <property type="match status" value="1"/>
</dbReference>
<evidence type="ECO:0000313" key="7">
    <source>
        <dbReference type="Proteomes" id="UP000029590"/>
    </source>
</evidence>
<evidence type="ECO:0000256" key="1">
    <source>
        <dbReference type="ARBA" id="ARBA00023015"/>
    </source>
</evidence>
<dbReference type="Pfam" id="PF12833">
    <property type="entry name" value="HTH_18"/>
    <property type="match status" value="1"/>
</dbReference>
<dbReference type="PANTHER" id="PTHR46796">
    <property type="entry name" value="HTH-TYPE TRANSCRIPTIONAL ACTIVATOR RHAS-RELATED"/>
    <property type="match status" value="1"/>
</dbReference>
<accession>A0AAW3ET49</accession>
<dbReference type="KEGG" id="bgo:BM43_3802"/>
<dbReference type="InterPro" id="IPR037923">
    <property type="entry name" value="HTH-like"/>
</dbReference>
<feature type="domain" description="HTH araC/xylS-type" evidence="4">
    <location>
        <begin position="186"/>
        <end position="284"/>
    </location>
</feature>
<protein>
    <submittedName>
        <fullName evidence="6">AraC family transcriptional regulator</fullName>
    </submittedName>
    <submittedName>
        <fullName evidence="5">Helix-turn-helix domain protein</fullName>
    </submittedName>
</protein>
<dbReference type="InterPro" id="IPR018060">
    <property type="entry name" value="HTH_AraC"/>
</dbReference>
<evidence type="ECO:0000259" key="4">
    <source>
        <dbReference type="PROSITE" id="PS01124"/>
    </source>
</evidence>
<gene>
    <name evidence="5" type="ORF">DM48_7758</name>
    <name evidence="6" type="ORF">NYZ96_11905</name>
</gene>
<dbReference type="SMART" id="SM00342">
    <property type="entry name" value="HTH_ARAC"/>
    <property type="match status" value="1"/>
</dbReference>
<dbReference type="GeneID" id="66458263"/>
<dbReference type="GO" id="GO:0003700">
    <property type="term" value="F:DNA-binding transcription factor activity"/>
    <property type="evidence" value="ECO:0007669"/>
    <property type="project" value="InterPro"/>
</dbReference>
<evidence type="ECO:0000256" key="2">
    <source>
        <dbReference type="ARBA" id="ARBA00023125"/>
    </source>
</evidence>
<dbReference type="EMBL" id="JPGG01000017">
    <property type="protein sequence ID" value="KGC11220.1"/>
    <property type="molecule type" value="Genomic_DNA"/>
</dbReference>
<evidence type="ECO:0000313" key="5">
    <source>
        <dbReference type="EMBL" id="KGC11220.1"/>
    </source>
</evidence>
<reference evidence="6" key="2">
    <citation type="submission" date="2022-09" db="EMBL/GenBank/DDBJ databases">
        <title>Genomic of Burkholderia gladioli.</title>
        <authorList>
            <person name="Wu H."/>
        </authorList>
    </citation>
    <scope>NUCLEOTIDE SEQUENCE</scope>
    <source>
        <strain evidence="6">ZN-S4</strain>
    </source>
</reference>
<dbReference type="GO" id="GO:0043565">
    <property type="term" value="F:sequence-specific DNA binding"/>
    <property type="evidence" value="ECO:0007669"/>
    <property type="project" value="InterPro"/>
</dbReference>
<dbReference type="AlphaFoldDB" id="A0AAW3ET49"/>
<dbReference type="RefSeq" id="WP_036051067.1">
    <property type="nucleotide sequence ID" value="NZ_CADEPW010000004.1"/>
</dbReference>
<dbReference type="SUPFAM" id="SSF46689">
    <property type="entry name" value="Homeodomain-like"/>
    <property type="match status" value="2"/>
</dbReference>
<name>A0AAW3ET49_BURGA</name>
<dbReference type="Gene3D" id="1.10.10.60">
    <property type="entry name" value="Homeodomain-like"/>
    <property type="match status" value="1"/>
</dbReference>
<dbReference type="EMBL" id="CP104214">
    <property type="protein sequence ID" value="UWX68938.1"/>
    <property type="molecule type" value="Genomic_DNA"/>
</dbReference>
<dbReference type="Proteomes" id="UP000029590">
    <property type="component" value="Unassembled WGS sequence"/>
</dbReference>
<reference evidence="5 7" key="1">
    <citation type="submission" date="2014-04" db="EMBL/GenBank/DDBJ databases">
        <authorList>
            <person name="Bishop-Lilly K.A."/>
            <person name="Broomall S.M."/>
            <person name="Chain P.S."/>
            <person name="Chertkov O."/>
            <person name="Coyne S.R."/>
            <person name="Daligault H.E."/>
            <person name="Davenport K.W."/>
            <person name="Erkkila T."/>
            <person name="Frey K.G."/>
            <person name="Gibbons H.S."/>
            <person name="Gu W."/>
            <person name="Jaissle J."/>
            <person name="Johnson S.L."/>
            <person name="Koroleva G.I."/>
            <person name="Ladner J.T."/>
            <person name="Lo C.-C."/>
            <person name="Minogue T.D."/>
            <person name="Munk C."/>
            <person name="Palacios G.F."/>
            <person name="Redden C.L."/>
            <person name="Rosenzweig C.N."/>
            <person name="Scholz M.B."/>
            <person name="Teshima H."/>
            <person name="Xu Y."/>
        </authorList>
    </citation>
    <scope>NUCLEOTIDE SEQUENCE [LARGE SCALE GENOMIC DNA]</scope>
    <source>
        <strain evidence="7">gladioli</strain>
        <strain evidence="5">Gladioli</strain>
    </source>
</reference>
<dbReference type="SUPFAM" id="SSF51215">
    <property type="entry name" value="Regulatory protein AraC"/>
    <property type="match status" value="1"/>
</dbReference>
<keyword evidence="2" id="KW-0238">DNA-binding</keyword>
<evidence type="ECO:0000256" key="3">
    <source>
        <dbReference type="ARBA" id="ARBA00023163"/>
    </source>
</evidence>
<dbReference type="InterPro" id="IPR050204">
    <property type="entry name" value="AraC_XylS_family_regulators"/>
</dbReference>
<keyword evidence="1" id="KW-0805">Transcription regulation</keyword>
<dbReference type="Proteomes" id="UP001059745">
    <property type="component" value="Chromosome 1"/>
</dbReference>
<keyword evidence="3" id="KW-0804">Transcription</keyword>
<organism evidence="5 7">
    <name type="scientific">Burkholderia gladioli</name>
    <name type="common">Pseudomonas marginata</name>
    <name type="synonym">Phytomonas marginata</name>
    <dbReference type="NCBI Taxonomy" id="28095"/>
    <lineage>
        <taxon>Bacteria</taxon>
        <taxon>Pseudomonadati</taxon>
        <taxon>Pseudomonadota</taxon>
        <taxon>Betaproteobacteria</taxon>
        <taxon>Burkholderiales</taxon>
        <taxon>Burkholderiaceae</taxon>
        <taxon>Burkholderia</taxon>
    </lineage>
</organism>
<proteinExistence type="predicted"/>
<dbReference type="InterPro" id="IPR009057">
    <property type="entry name" value="Homeodomain-like_sf"/>
</dbReference>
<evidence type="ECO:0000313" key="6">
    <source>
        <dbReference type="EMBL" id="UWX68938.1"/>
    </source>
</evidence>